<dbReference type="STRING" id="1045774.SAMN05421872_10926"/>
<dbReference type="Pfam" id="PF03816">
    <property type="entry name" value="LytR_cpsA_psr"/>
    <property type="match status" value="1"/>
</dbReference>
<reference evidence="3 4" key="1">
    <citation type="submission" date="2016-10" db="EMBL/GenBank/DDBJ databases">
        <authorList>
            <person name="de Groot N.N."/>
        </authorList>
    </citation>
    <scope>NUCLEOTIDE SEQUENCE [LARGE SCALE GENOMIC DNA]</scope>
    <source>
        <strain evidence="3 4">CGMCC 4.6858</strain>
    </source>
</reference>
<evidence type="ECO:0000256" key="1">
    <source>
        <dbReference type="ARBA" id="ARBA00006068"/>
    </source>
</evidence>
<evidence type="ECO:0000259" key="2">
    <source>
        <dbReference type="Pfam" id="PF03816"/>
    </source>
</evidence>
<dbReference type="NCBIfam" id="TIGR00350">
    <property type="entry name" value="lytR_cpsA_psr"/>
    <property type="match status" value="1"/>
</dbReference>
<dbReference type="RefSeq" id="WP_090858538.1">
    <property type="nucleotide sequence ID" value="NZ_FMZM01000009.1"/>
</dbReference>
<dbReference type="AlphaFoldDB" id="A0A1G6VRI2"/>
<sequence>MSPVEREDRRRDRRALLGLLVCTALVTALVAGTVVWAQSKIPRVRHTEPAFAGLTDRPARVPGPAGGALNLLLLGTDRRSDVPTTGEGARAAAWEPGEQRTDTMMLVHVAADRRSVQVVSLPRDSWVRVPGHGRAKINAAYSLGGLPRAVETVETLTGVRLDHVAVVDWSGFRALADLAGGVRVRVPETVVDSIRDTTWTAGEHLLSGDEALAYVGQRYGLPGGDLDRVRRQQAVLRALLTDSLHAEMRKDPEQSAHFVTEVLRHVAVDETWSLTGILGFCASLRDLRTADVRFLTAPVAGLGREGAQSVVHLDRPLGRELWAAVRDDVAATWLDRHPDLETGDVVR</sequence>
<dbReference type="InterPro" id="IPR050922">
    <property type="entry name" value="LytR/CpsA/Psr_CW_biosynth"/>
</dbReference>
<feature type="domain" description="Cell envelope-related transcriptional attenuator" evidence="2">
    <location>
        <begin position="100"/>
        <end position="241"/>
    </location>
</feature>
<gene>
    <name evidence="3" type="ORF">SAMN05421872_10926</name>
</gene>
<dbReference type="Proteomes" id="UP000199034">
    <property type="component" value="Unassembled WGS sequence"/>
</dbReference>
<name>A0A1G6VRI2_9ACTN</name>
<comment type="similarity">
    <text evidence="1">Belongs to the LytR/CpsA/Psr (LCP) family.</text>
</comment>
<keyword evidence="4" id="KW-1185">Reference proteome</keyword>
<evidence type="ECO:0000313" key="4">
    <source>
        <dbReference type="Proteomes" id="UP000199034"/>
    </source>
</evidence>
<dbReference type="PANTHER" id="PTHR33392">
    <property type="entry name" value="POLYISOPRENYL-TEICHOIC ACID--PEPTIDOGLYCAN TEICHOIC ACID TRANSFERASE TAGU"/>
    <property type="match status" value="1"/>
</dbReference>
<accession>A0A1G6VRI2</accession>
<dbReference type="InterPro" id="IPR004474">
    <property type="entry name" value="LytR_CpsA_psr"/>
</dbReference>
<organism evidence="3 4">
    <name type="scientific">Nocardioides lianchengensis</name>
    <dbReference type="NCBI Taxonomy" id="1045774"/>
    <lineage>
        <taxon>Bacteria</taxon>
        <taxon>Bacillati</taxon>
        <taxon>Actinomycetota</taxon>
        <taxon>Actinomycetes</taxon>
        <taxon>Propionibacteriales</taxon>
        <taxon>Nocardioidaceae</taxon>
        <taxon>Nocardioides</taxon>
    </lineage>
</organism>
<dbReference type="OrthoDB" id="9782542at2"/>
<dbReference type="EMBL" id="FMZM01000009">
    <property type="protein sequence ID" value="SDD56178.1"/>
    <property type="molecule type" value="Genomic_DNA"/>
</dbReference>
<proteinExistence type="inferred from homology"/>
<dbReference type="PANTHER" id="PTHR33392:SF6">
    <property type="entry name" value="POLYISOPRENYL-TEICHOIC ACID--PEPTIDOGLYCAN TEICHOIC ACID TRANSFERASE TAGU"/>
    <property type="match status" value="1"/>
</dbReference>
<evidence type="ECO:0000313" key="3">
    <source>
        <dbReference type="EMBL" id="SDD56178.1"/>
    </source>
</evidence>
<dbReference type="Gene3D" id="3.40.630.190">
    <property type="entry name" value="LCP protein"/>
    <property type="match status" value="1"/>
</dbReference>
<protein>
    <submittedName>
        <fullName evidence="3">Cell envelope-related function transcriptional attenuator common domain-containing protein</fullName>
    </submittedName>
</protein>